<dbReference type="InterPro" id="IPR040183">
    <property type="entry name" value="THUMPD1-like"/>
</dbReference>
<dbReference type="SUPFAM" id="SSF143437">
    <property type="entry name" value="THUMP domain-like"/>
    <property type="match status" value="1"/>
</dbReference>
<proteinExistence type="predicted"/>
<reference evidence="2" key="1">
    <citation type="journal article" date="2023" name="GigaByte">
        <title>Genome assembly of the bearded iris, Iris pallida Lam.</title>
        <authorList>
            <person name="Bruccoleri R.E."/>
            <person name="Oakeley E.J."/>
            <person name="Faust A.M.E."/>
            <person name="Altorfer M."/>
            <person name="Dessus-Babus S."/>
            <person name="Burckhardt D."/>
            <person name="Oertli M."/>
            <person name="Naumann U."/>
            <person name="Petersen F."/>
            <person name="Wong J."/>
        </authorList>
    </citation>
    <scope>NUCLEOTIDE SEQUENCE</scope>
    <source>
        <strain evidence="2">GSM-AAB239-AS_SAM_17_03QT</strain>
    </source>
</reference>
<dbReference type="GO" id="GO:0006400">
    <property type="term" value="P:tRNA modification"/>
    <property type="evidence" value="ECO:0007669"/>
    <property type="project" value="InterPro"/>
</dbReference>
<name>A0AAX6HGT6_IRIPA</name>
<feature type="compositionally biased region" description="Polar residues" evidence="1">
    <location>
        <begin position="126"/>
        <end position="137"/>
    </location>
</feature>
<dbReference type="PANTHER" id="PTHR13452:SF13">
    <property type="entry name" value="OS02G0672400 PROTEIN"/>
    <property type="match status" value="1"/>
</dbReference>
<feature type="compositionally biased region" description="Basic and acidic residues" evidence="1">
    <location>
        <begin position="14"/>
        <end position="24"/>
    </location>
</feature>
<accession>A0AAX6HGT6</accession>
<reference evidence="2" key="2">
    <citation type="submission" date="2023-04" db="EMBL/GenBank/DDBJ databases">
        <authorList>
            <person name="Bruccoleri R.E."/>
            <person name="Oakeley E.J."/>
            <person name="Faust A.-M."/>
            <person name="Dessus-Babus S."/>
            <person name="Altorfer M."/>
            <person name="Burckhardt D."/>
            <person name="Oertli M."/>
            <person name="Naumann U."/>
            <person name="Petersen F."/>
            <person name="Wong J."/>
        </authorList>
    </citation>
    <scope>NUCLEOTIDE SEQUENCE</scope>
    <source>
        <strain evidence="2">GSM-AAB239-AS_SAM_17_03QT</strain>
        <tissue evidence="2">Leaf</tissue>
    </source>
</reference>
<feature type="region of interest" description="Disordered" evidence="1">
    <location>
        <begin position="118"/>
        <end position="165"/>
    </location>
</feature>
<dbReference type="PANTHER" id="PTHR13452">
    <property type="entry name" value="THUMP DOMAIN CONTAINING PROTEIN 1-RELATED"/>
    <property type="match status" value="1"/>
</dbReference>
<evidence type="ECO:0008006" key="4">
    <source>
        <dbReference type="Google" id="ProtNLM"/>
    </source>
</evidence>
<protein>
    <recommendedName>
        <fullName evidence="4">THUMP domain-containing protein</fullName>
    </recommendedName>
</protein>
<gene>
    <name evidence="2" type="ORF">M6B38_311200</name>
</gene>
<evidence type="ECO:0000313" key="3">
    <source>
        <dbReference type="Proteomes" id="UP001140949"/>
    </source>
</evidence>
<evidence type="ECO:0000313" key="2">
    <source>
        <dbReference type="EMBL" id="KAJ6839942.1"/>
    </source>
</evidence>
<keyword evidence="3" id="KW-1185">Reference proteome</keyword>
<dbReference type="EMBL" id="JANAVB010009598">
    <property type="protein sequence ID" value="KAJ6839942.1"/>
    <property type="molecule type" value="Genomic_DNA"/>
</dbReference>
<evidence type="ECO:0000256" key="1">
    <source>
        <dbReference type="SAM" id="MobiDB-lite"/>
    </source>
</evidence>
<dbReference type="AlphaFoldDB" id="A0AAX6HGT6"/>
<sequence length="413" mass="45642">MAEKKEASAVSVPKAEEEEKKKEAGGLGLGIGHDDDDDDDEGSMKPWEQHSAVISIPRYDYKAPSSLLGRSHSGFLITCPIKREKSATKEAICMLEEYVGRSYSNGSKRLETRDVNISAKKRKVGSQDTSADNVQTTEKSRDGTSEISGKGAEESILPSSETPENAKSNLNLSLVKLTRSGLLLFTFPTNDFRHVGDILSNIFLSLGSRNLKQPLWCHRIFPIQETCILIEKDLKLVVSKLTREFLGSYQEKLEKPIKFAVGYNRRGIEETEMKKLKSPGDDSKGLALLDRDRCFKVVAGAFKDVAKNSVVDLKSPEVAVLVELLPISGIPRESIVVGVSILPYELIITKPRLCVKPLVTDTKANKRRDQVWHPCTSQQSAISELGDRMDDHNGDYFDTGCPCPDGTATFLHS</sequence>
<feature type="region of interest" description="Disordered" evidence="1">
    <location>
        <begin position="1"/>
        <end position="46"/>
    </location>
</feature>
<comment type="caution">
    <text evidence="2">The sequence shown here is derived from an EMBL/GenBank/DDBJ whole genome shotgun (WGS) entry which is preliminary data.</text>
</comment>
<organism evidence="2 3">
    <name type="scientific">Iris pallida</name>
    <name type="common">Sweet iris</name>
    <dbReference type="NCBI Taxonomy" id="29817"/>
    <lineage>
        <taxon>Eukaryota</taxon>
        <taxon>Viridiplantae</taxon>
        <taxon>Streptophyta</taxon>
        <taxon>Embryophyta</taxon>
        <taxon>Tracheophyta</taxon>
        <taxon>Spermatophyta</taxon>
        <taxon>Magnoliopsida</taxon>
        <taxon>Liliopsida</taxon>
        <taxon>Asparagales</taxon>
        <taxon>Iridaceae</taxon>
        <taxon>Iridoideae</taxon>
        <taxon>Irideae</taxon>
        <taxon>Iris</taxon>
    </lineage>
</organism>
<dbReference type="GO" id="GO:0003723">
    <property type="term" value="F:RNA binding"/>
    <property type="evidence" value="ECO:0007669"/>
    <property type="project" value="InterPro"/>
</dbReference>
<dbReference type="Proteomes" id="UP001140949">
    <property type="component" value="Unassembled WGS sequence"/>
</dbReference>